<dbReference type="RefSeq" id="WP_381505014.1">
    <property type="nucleotide sequence ID" value="NZ_JBHUOM010000023.1"/>
</dbReference>
<gene>
    <name evidence="1" type="ORF">ACFS25_21240</name>
</gene>
<protein>
    <recommendedName>
        <fullName evidence="3">SRPBCC family protein</fullName>
    </recommendedName>
</protein>
<dbReference type="EMBL" id="JBHUOM010000023">
    <property type="protein sequence ID" value="MFD2936320.1"/>
    <property type="molecule type" value="Genomic_DNA"/>
</dbReference>
<keyword evidence="2" id="KW-1185">Reference proteome</keyword>
<evidence type="ECO:0008006" key="3">
    <source>
        <dbReference type="Google" id="ProtNLM"/>
    </source>
</evidence>
<name>A0ABW6AQ17_9BACT</name>
<evidence type="ECO:0000313" key="1">
    <source>
        <dbReference type="EMBL" id="MFD2936320.1"/>
    </source>
</evidence>
<sequence>MASKSTDLRTCFVAPLLLITPDLINRVMAEVVEANSAFIENLNRAQLFDGKRADGTDITPDYTEVTVFLKKEKGQRSDRVTIRDTGAVYESIFTQVFSDSFELEADDPKVPALVAKYGNLFGLTPESKDKLIAHIKPQFIAKLKAEIGL</sequence>
<reference evidence="2" key="1">
    <citation type="journal article" date="2019" name="Int. J. Syst. Evol. Microbiol.">
        <title>The Global Catalogue of Microorganisms (GCM) 10K type strain sequencing project: providing services to taxonomists for standard genome sequencing and annotation.</title>
        <authorList>
            <consortium name="The Broad Institute Genomics Platform"/>
            <consortium name="The Broad Institute Genome Sequencing Center for Infectious Disease"/>
            <person name="Wu L."/>
            <person name="Ma J."/>
        </authorList>
    </citation>
    <scope>NUCLEOTIDE SEQUENCE [LARGE SCALE GENOMIC DNA]</scope>
    <source>
        <strain evidence="2">KCTC 52490</strain>
    </source>
</reference>
<accession>A0ABW6AQ17</accession>
<proteinExistence type="predicted"/>
<organism evidence="1 2">
    <name type="scientific">Spirosoma flavum</name>
    <dbReference type="NCBI Taxonomy" id="2048557"/>
    <lineage>
        <taxon>Bacteria</taxon>
        <taxon>Pseudomonadati</taxon>
        <taxon>Bacteroidota</taxon>
        <taxon>Cytophagia</taxon>
        <taxon>Cytophagales</taxon>
        <taxon>Cytophagaceae</taxon>
        <taxon>Spirosoma</taxon>
    </lineage>
</organism>
<evidence type="ECO:0000313" key="2">
    <source>
        <dbReference type="Proteomes" id="UP001597512"/>
    </source>
</evidence>
<comment type="caution">
    <text evidence="1">The sequence shown here is derived from an EMBL/GenBank/DDBJ whole genome shotgun (WGS) entry which is preliminary data.</text>
</comment>
<dbReference type="Proteomes" id="UP001597512">
    <property type="component" value="Unassembled WGS sequence"/>
</dbReference>